<evidence type="ECO:0000313" key="4">
    <source>
        <dbReference type="Proteomes" id="UP000534306"/>
    </source>
</evidence>
<keyword evidence="1" id="KW-1133">Transmembrane helix</keyword>
<name>A0A7Y4KXZ8_9ACTN</name>
<keyword evidence="1" id="KW-0472">Membrane</keyword>
<protein>
    <submittedName>
        <fullName evidence="3">Uncharacterized protein</fullName>
    </submittedName>
</protein>
<feature type="transmembrane region" description="Helical" evidence="1">
    <location>
        <begin position="48"/>
        <end position="65"/>
    </location>
</feature>
<sequence>MLHAGRRLRAGRALPDLTHNAADRDRLVAQVKELADQIDSYTASADRYFGFVGTLSIGLLAVLARPDRSSAVLAVVALIAPLALLVILHYVAQIMTERAARIGMKRAIEDHLAKADPESEMRLETQLASVASQLRPSVWISMVLYFLVVLAACAGAASAAYHRDGDHLGWTSILITVAVLLMLAATATATLEMLRAETNGRSAIATALAASGVTHS</sequence>
<reference evidence="2 5" key="2">
    <citation type="submission" date="2020-08" db="EMBL/GenBank/DDBJ databases">
        <title>Sequencing the genomes of 1000 actinobacteria strains.</title>
        <authorList>
            <person name="Klenk H.-P."/>
        </authorList>
    </citation>
    <scope>NUCLEOTIDE SEQUENCE [LARGE SCALE GENOMIC DNA]</scope>
    <source>
        <strain evidence="2 5">DSM 15626</strain>
    </source>
</reference>
<keyword evidence="4" id="KW-1185">Reference proteome</keyword>
<gene>
    <name evidence="2" type="ORF">HNR71_005078</name>
    <name evidence="3" type="ORF">HPO96_10745</name>
</gene>
<dbReference type="AlphaFoldDB" id="A0A7Y4KXZ8"/>
<feature type="transmembrane region" description="Helical" evidence="1">
    <location>
        <begin position="142"/>
        <end position="162"/>
    </location>
</feature>
<organism evidence="3 4">
    <name type="scientific">Kribbella sandramycini</name>
    <dbReference type="NCBI Taxonomy" id="60450"/>
    <lineage>
        <taxon>Bacteria</taxon>
        <taxon>Bacillati</taxon>
        <taxon>Actinomycetota</taxon>
        <taxon>Actinomycetes</taxon>
        <taxon>Propionibacteriales</taxon>
        <taxon>Kribbellaceae</taxon>
        <taxon>Kribbella</taxon>
    </lineage>
</organism>
<evidence type="ECO:0000313" key="3">
    <source>
        <dbReference type="EMBL" id="NOL40723.1"/>
    </source>
</evidence>
<comment type="caution">
    <text evidence="3">The sequence shown here is derived from an EMBL/GenBank/DDBJ whole genome shotgun (WGS) entry which is preliminary data.</text>
</comment>
<reference evidence="3 4" key="1">
    <citation type="submission" date="2020-05" db="EMBL/GenBank/DDBJ databases">
        <title>Genome sequence of Kribbella sandramycini ATCC 39419.</title>
        <authorList>
            <person name="Maclea K.S."/>
            <person name="Fair J.L."/>
        </authorList>
    </citation>
    <scope>NUCLEOTIDE SEQUENCE [LARGE SCALE GENOMIC DNA]</scope>
    <source>
        <strain evidence="3 4">ATCC 39419</strain>
    </source>
</reference>
<dbReference type="EMBL" id="JABJRC010000002">
    <property type="protein sequence ID" value="NOL40723.1"/>
    <property type="molecule type" value="Genomic_DNA"/>
</dbReference>
<proteinExistence type="predicted"/>
<dbReference type="EMBL" id="JACHKF010000001">
    <property type="protein sequence ID" value="MBB6569441.1"/>
    <property type="molecule type" value="Genomic_DNA"/>
</dbReference>
<evidence type="ECO:0000313" key="5">
    <source>
        <dbReference type="Proteomes" id="UP000553957"/>
    </source>
</evidence>
<feature type="transmembrane region" description="Helical" evidence="1">
    <location>
        <begin position="168"/>
        <end position="191"/>
    </location>
</feature>
<dbReference type="Proteomes" id="UP000553957">
    <property type="component" value="Unassembled WGS sequence"/>
</dbReference>
<feature type="transmembrane region" description="Helical" evidence="1">
    <location>
        <begin position="71"/>
        <end position="92"/>
    </location>
</feature>
<evidence type="ECO:0000256" key="1">
    <source>
        <dbReference type="SAM" id="Phobius"/>
    </source>
</evidence>
<accession>A0A7Y4KXZ8</accession>
<evidence type="ECO:0000313" key="2">
    <source>
        <dbReference type="EMBL" id="MBB6569441.1"/>
    </source>
</evidence>
<keyword evidence="1" id="KW-0812">Transmembrane</keyword>
<dbReference type="Proteomes" id="UP000534306">
    <property type="component" value="Unassembled WGS sequence"/>
</dbReference>
<dbReference type="RefSeq" id="WP_171673206.1">
    <property type="nucleotide sequence ID" value="NZ_BAAAGT010000002.1"/>
</dbReference>